<dbReference type="Proteomes" id="UP000327044">
    <property type="component" value="Unassembled WGS sequence"/>
</dbReference>
<evidence type="ECO:0000259" key="14">
    <source>
        <dbReference type="PROSITE" id="PS50172"/>
    </source>
</evidence>
<comment type="cofactor">
    <cofactor evidence="1">
        <name>Mg(2+)</name>
        <dbReference type="ChEBI" id="CHEBI:18420"/>
    </cofactor>
</comment>
<reference evidence="16 17" key="1">
    <citation type="journal article" date="2018" name="Elife">
        <title>Firefly genomes illuminate parallel origins of bioluminescence in beetles.</title>
        <authorList>
            <person name="Fallon T.R."/>
            <person name="Lower S.E."/>
            <person name="Chang C.H."/>
            <person name="Bessho-Uehara M."/>
            <person name="Martin G.J."/>
            <person name="Bewick A.J."/>
            <person name="Behringer M."/>
            <person name="Debat H.J."/>
            <person name="Wong I."/>
            <person name="Day J.C."/>
            <person name="Suvorov A."/>
            <person name="Silva C.J."/>
            <person name="Stanger-Hall K.F."/>
            <person name="Hall D.W."/>
            <person name="Schmitz R.J."/>
            <person name="Nelson D.R."/>
            <person name="Lewis S.M."/>
            <person name="Shigenobu S."/>
            <person name="Bybee S.M."/>
            <person name="Larracuente A.M."/>
            <person name="Oba Y."/>
            <person name="Weng J.K."/>
        </authorList>
    </citation>
    <scope>NUCLEOTIDE SEQUENCE [LARGE SCALE GENOMIC DNA]</scope>
    <source>
        <strain evidence="16">1611_PpyrPB1</strain>
        <tissue evidence="16">Whole body</tissue>
    </source>
</reference>
<dbReference type="InParanoid" id="A0A5N4A2A8"/>
<keyword evidence="5" id="KW-0237">DNA synthesis</keyword>
<dbReference type="PANTHER" id="PTHR45990:SF1">
    <property type="entry name" value="DNA REPAIR PROTEIN REV1"/>
    <property type="match status" value="1"/>
</dbReference>
<proteinExistence type="inferred from homology"/>
<gene>
    <name evidence="16" type="ORF">PPYR_03242</name>
</gene>
<dbReference type="InterPro" id="IPR017961">
    <property type="entry name" value="DNA_pol_Y-fam_little_finger"/>
</dbReference>
<dbReference type="InterPro" id="IPR001126">
    <property type="entry name" value="UmuC"/>
</dbReference>
<dbReference type="PIRSF" id="PIRSF036573">
    <property type="entry name" value="REV1"/>
    <property type="match status" value="1"/>
</dbReference>
<dbReference type="GO" id="GO:0006281">
    <property type="term" value="P:DNA repair"/>
    <property type="evidence" value="ECO:0007669"/>
    <property type="project" value="UniProtKB-KW"/>
</dbReference>
<dbReference type="CDD" id="cd01701">
    <property type="entry name" value="PolY_Rev1"/>
    <property type="match status" value="1"/>
</dbReference>
<dbReference type="SUPFAM" id="SSF52113">
    <property type="entry name" value="BRCT domain"/>
    <property type="match status" value="1"/>
</dbReference>
<name>A0A5N4A2A8_PHOPY</name>
<dbReference type="Gene3D" id="3.30.70.270">
    <property type="match status" value="2"/>
</dbReference>
<evidence type="ECO:0000259" key="15">
    <source>
        <dbReference type="PROSITE" id="PS50173"/>
    </source>
</evidence>
<accession>A0A5N4A2A8</accession>
<dbReference type="FunFam" id="3.30.1490.100:FF:000001">
    <property type="entry name" value="DNA repair protein REV1"/>
    <property type="match status" value="1"/>
</dbReference>
<comment type="similarity">
    <text evidence="3">Belongs to the DNA polymerase type-Y family.</text>
</comment>
<dbReference type="GO" id="GO:0003684">
    <property type="term" value="F:damaged DNA binding"/>
    <property type="evidence" value="ECO:0007669"/>
    <property type="project" value="InterPro"/>
</dbReference>
<dbReference type="SUPFAM" id="SSF100879">
    <property type="entry name" value="Lesion bypass DNA polymerase (Y-family), little finger domain"/>
    <property type="match status" value="1"/>
</dbReference>
<dbReference type="PANTHER" id="PTHR45990">
    <property type="entry name" value="DNA REPAIR PROTEIN REV1"/>
    <property type="match status" value="1"/>
</dbReference>
<evidence type="ECO:0000256" key="10">
    <source>
        <dbReference type="ARBA" id="ARBA00022842"/>
    </source>
</evidence>
<keyword evidence="6" id="KW-0808">Transferase</keyword>
<dbReference type="GO" id="GO:0005634">
    <property type="term" value="C:nucleus"/>
    <property type="evidence" value="ECO:0007669"/>
    <property type="project" value="UniProtKB-SubCell"/>
</dbReference>
<evidence type="ECO:0000256" key="4">
    <source>
        <dbReference type="ARBA" id="ARBA00020399"/>
    </source>
</evidence>
<dbReference type="Pfam" id="PF21999">
    <property type="entry name" value="IMS_HHH_1"/>
    <property type="match status" value="1"/>
</dbReference>
<dbReference type="GO" id="GO:0017125">
    <property type="term" value="F:deoxycytidyl transferase activity"/>
    <property type="evidence" value="ECO:0007669"/>
    <property type="project" value="TreeGrafter"/>
</dbReference>
<keyword evidence="12" id="KW-0234">DNA repair</keyword>
<dbReference type="InterPro" id="IPR031991">
    <property type="entry name" value="Rev1_C"/>
</dbReference>
<evidence type="ECO:0000256" key="6">
    <source>
        <dbReference type="ARBA" id="ARBA00022679"/>
    </source>
</evidence>
<dbReference type="InterPro" id="IPR036420">
    <property type="entry name" value="BRCT_dom_sf"/>
</dbReference>
<dbReference type="Gene3D" id="3.30.1490.100">
    <property type="entry name" value="DNA polymerase, Y-family, little finger domain"/>
    <property type="match status" value="1"/>
</dbReference>
<evidence type="ECO:0000256" key="13">
    <source>
        <dbReference type="ARBA" id="ARBA00023242"/>
    </source>
</evidence>
<dbReference type="SMART" id="SM00292">
    <property type="entry name" value="BRCT"/>
    <property type="match status" value="1"/>
</dbReference>
<dbReference type="PROSITE" id="PS50172">
    <property type="entry name" value="BRCT"/>
    <property type="match status" value="1"/>
</dbReference>
<protein>
    <recommendedName>
        <fullName evidence="4">DNA repair protein REV1</fullName>
    </recommendedName>
</protein>
<evidence type="ECO:0000256" key="2">
    <source>
        <dbReference type="ARBA" id="ARBA00004123"/>
    </source>
</evidence>
<dbReference type="OrthoDB" id="427711at2759"/>
<dbReference type="Gene3D" id="1.20.58.1280">
    <property type="entry name" value="DNA repair protein Rev1, C-terminal domain"/>
    <property type="match status" value="1"/>
</dbReference>
<keyword evidence="8" id="KW-0479">Metal-binding</keyword>
<dbReference type="Pfam" id="PF00817">
    <property type="entry name" value="IMS"/>
    <property type="match status" value="1"/>
</dbReference>
<evidence type="ECO:0000256" key="11">
    <source>
        <dbReference type="ARBA" id="ARBA00023125"/>
    </source>
</evidence>
<evidence type="ECO:0000313" key="17">
    <source>
        <dbReference type="Proteomes" id="UP000327044"/>
    </source>
</evidence>
<organism evidence="16 17">
    <name type="scientific">Photinus pyralis</name>
    <name type="common">Common eastern firefly</name>
    <name type="synonym">Lampyris pyralis</name>
    <dbReference type="NCBI Taxonomy" id="7054"/>
    <lineage>
        <taxon>Eukaryota</taxon>
        <taxon>Metazoa</taxon>
        <taxon>Ecdysozoa</taxon>
        <taxon>Arthropoda</taxon>
        <taxon>Hexapoda</taxon>
        <taxon>Insecta</taxon>
        <taxon>Pterygota</taxon>
        <taxon>Neoptera</taxon>
        <taxon>Endopterygota</taxon>
        <taxon>Coleoptera</taxon>
        <taxon>Polyphaga</taxon>
        <taxon>Elateriformia</taxon>
        <taxon>Elateroidea</taxon>
        <taxon>Lampyridae</taxon>
        <taxon>Lampyrinae</taxon>
        <taxon>Photinus</taxon>
    </lineage>
</organism>
<evidence type="ECO:0000256" key="12">
    <source>
        <dbReference type="ARBA" id="ARBA00023204"/>
    </source>
</evidence>
<sequence>MTSRNDEDDNGFAEWGGYMAAKKAKLVEQYEQQASSSKKQSDILTGVAIYVNGYTSPSAEELKILMSAHGGVYHTYQMPKTTHIVASILPNAKVKQLGSVPIVKATWISDSIAAGALLDHRKYLLYTGHDDKQPKLDCVRPKTLTAADPGFLSEFYNNSRLHLISTLGAEYKQLVNQLREKSNGVYPGRERLRTLPRGLAPSERVVMHIDMDCFFVSVGLRSRPQLRGRPVAVTHGRGTPINRPQASVECENELVKKYFPNENFEDVDSHGSMAEVASCSYEARQCGVRNGMLLGNALKICSDLKTIPYDFEGYREVSTALYKTIAEYTLDIEAVSCDEMYVDVAPILAAANITVEDWATHIRKEVIAVTGCPCSAGFGANRLQARLANKRAKPAGQFYLRPDDVETYMAQVSLSDLPGVGSATVAKLTKMGLHKCGDLQTVSRGQIQAELGNKIGQTVADLANGIDHKPLNFHHERKSVSADVNYGIRFKDKTEASNFLQSLSAEVCARLKDVGMRARCLTLKLLVRAPDAPVEPAKYLGCGVCNTITRSTTSAGALGDAASIYREAKVLLDRCAVNPRELRGVGVQLTRLEATPPRNTAIKRFLQGEVKASASNKIDLRTSDELPNRITPEVVYEYPGEKSPFESLTLDELRPLILKWLESTATPKNIDVTLLAEYLKQLAIDRQIERLKVVLSFLYRHISRLGSCKWHDAYWKLIDIVQEGMVARYGGTMLVERSFCCSVHS</sequence>
<keyword evidence="11" id="KW-0238">DNA-binding</keyword>
<dbReference type="Pfam" id="PF00533">
    <property type="entry name" value="BRCT"/>
    <property type="match status" value="1"/>
</dbReference>
<dbReference type="FunCoup" id="A0A5N4A2A8">
    <property type="interactions" value="1209"/>
</dbReference>
<keyword evidence="10" id="KW-0460">Magnesium</keyword>
<evidence type="ECO:0000256" key="9">
    <source>
        <dbReference type="ARBA" id="ARBA00022763"/>
    </source>
</evidence>
<dbReference type="PROSITE" id="PS50173">
    <property type="entry name" value="UMUC"/>
    <property type="match status" value="1"/>
</dbReference>
<comment type="caution">
    <text evidence="16">The sequence shown here is derived from an EMBL/GenBank/DDBJ whole genome shotgun (WGS) entry which is preliminary data.</text>
</comment>
<keyword evidence="17" id="KW-1185">Reference proteome</keyword>
<evidence type="ECO:0000256" key="1">
    <source>
        <dbReference type="ARBA" id="ARBA00001946"/>
    </source>
</evidence>
<dbReference type="FunFam" id="3.40.50.10190:FF:000011">
    <property type="entry name" value="DNA repair protein REV1"/>
    <property type="match status" value="1"/>
</dbReference>
<dbReference type="AlphaFoldDB" id="A0A5N4A2A8"/>
<dbReference type="EMBL" id="VVIM01000011">
    <property type="protein sequence ID" value="KAB0791442.1"/>
    <property type="molecule type" value="Genomic_DNA"/>
</dbReference>
<dbReference type="CDD" id="cd17719">
    <property type="entry name" value="BRCT_Rev1"/>
    <property type="match status" value="1"/>
</dbReference>
<dbReference type="InterPro" id="IPR043128">
    <property type="entry name" value="Rev_trsase/Diguanyl_cyclase"/>
</dbReference>
<dbReference type="InterPro" id="IPR038401">
    <property type="entry name" value="Rev1_C_sf"/>
</dbReference>
<keyword evidence="9" id="KW-0227">DNA damage</keyword>
<dbReference type="Pfam" id="PF16727">
    <property type="entry name" value="REV1_C"/>
    <property type="match status" value="1"/>
</dbReference>
<comment type="subcellular location">
    <subcellularLocation>
        <location evidence="2">Nucleus</location>
    </subcellularLocation>
</comment>
<dbReference type="Gene3D" id="3.40.1170.60">
    <property type="match status" value="1"/>
</dbReference>
<dbReference type="Gene3D" id="3.40.50.10190">
    <property type="entry name" value="BRCT domain"/>
    <property type="match status" value="1"/>
</dbReference>
<dbReference type="SUPFAM" id="SSF56672">
    <property type="entry name" value="DNA/RNA polymerases"/>
    <property type="match status" value="1"/>
</dbReference>
<dbReference type="GO" id="GO:0046872">
    <property type="term" value="F:metal ion binding"/>
    <property type="evidence" value="ECO:0007669"/>
    <property type="project" value="UniProtKB-KW"/>
</dbReference>
<dbReference type="Pfam" id="PF11799">
    <property type="entry name" value="IMS_C"/>
    <property type="match status" value="1"/>
</dbReference>
<evidence type="ECO:0000256" key="7">
    <source>
        <dbReference type="ARBA" id="ARBA00022695"/>
    </source>
</evidence>
<dbReference type="Gene3D" id="1.10.150.20">
    <property type="entry name" value="5' to 3' exonuclease, C-terminal subdomain"/>
    <property type="match status" value="1"/>
</dbReference>
<dbReference type="GO" id="GO:0070987">
    <property type="term" value="P:error-free translesion synthesis"/>
    <property type="evidence" value="ECO:0007669"/>
    <property type="project" value="TreeGrafter"/>
</dbReference>
<feature type="domain" description="UmuC" evidence="15">
    <location>
        <begin position="206"/>
        <end position="421"/>
    </location>
</feature>
<feature type="domain" description="BRCT" evidence="14">
    <location>
        <begin position="39"/>
        <end position="125"/>
    </location>
</feature>
<dbReference type="InterPro" id="IPR012112">
    <property type="entry name" value="REV1"/>
</dbReference>
<keyword evidence="13" id="KW-0539">Nucleus</keyword>
<evidence type="ECO:0000313" key="16">
    <source>
        <dbReference type="EMBL" id="KAB0791442.1"/>
    </source>
</evidence>
<evidence type="ECO:0000256" key="3">
    <source>
        <dbReference type="ARBA" id="ARBA00010945"/>
    </source>
</evidence>
<dbReference type="GO" id="GO:0042276">
    <property type="term" value="P:error-prone translesion synthesis"/>
    <property type="evidence" value="ECO:0007669"/>
    <property type="project" value="InterPro"/>
</dbReference>
<keyword evidence="7" id="KW-0548">Nucleotidyltransferase</keyword>
<dbReference type="InterPro" id="IPR001357">
    <property type="entry name" value="BRCT_dom"/>
</dbReference>
<evidence type="ECO:0000256" key="5">
    <source>
        <dbReference type="ARBA" id="ARBA00022634"/>
    </source>
</evidence>
<evidence type="ECO:0000256" key="8">
    <source>
        <dbReference type="ARBA" id="ARBA00022723"/>
    </source>
</evidence>
<dbReference type="InterPro" id="IPR043502">
    <property type="entry name" value="DNA/RNA_pol_sf"/>
</dbReference>
<dbReference type="Gene3D" id="6.10.250.1490">
    <property type="match status" value="1"/>
</dbReference>
<dbReference type="GO" id="GO:0003887">
    <property type="term" value="F:DNA-directed DNA polymerase activity"/>
    <property type="evidence" value="ECO:0007669"/>
    <property type="project" value="InterPro"/>
</dbReference>
<dbReference type="InterPro" id="IPR053848">
    <property type="entry name" value="IMS_HHH_1"/>
</dbReference>
<dbReference type="InterPro" id="IPR036775">
    <property type="entry name" value="DNA_pol_Y-fam_lit_finger_sf"/>
</dbReference>